<organism evidence="7 8">
    <name type="scientific">Williamsia sterculiae</name>
    <dbReference type="NCBI Taxonomy" id="1344003"/>
    <lineage>
        <taxon>Bacteria</taxon>
        <taxon>Bacillati</taxon>
        <taxon>Actinomycetota</taxon>
        <taxon>Actinomycetes</taxon>
        <taxon>Mycobacteriales</taxon>
        <taxon>Nocardiaceae</taxon>
        <taxon>Williamsia</taxon>
    </lineage>
</organism>
<feature type="transmembrane region" description="Helical" evidence="5">
    <location>
        <begin position="57"/>
        <end position="79"/>
    </location>
</feature>
<dbReference type="EMBL" id="FTNT01000015">
    <property type="protein sequence ID" value="SIS22579.1"/>
    <property type="molecule type" value="Genomic_DNA"/>
</dbReference>
<keyword evidence="8" id="KW-1185">Reference proteome</keyword>
<dbReference type="InterPro" id="IPR011701">
    <property type="entry name" value="MFS"/>
</dbReference>
<dbReference type="PROSITE" id="PS50850">
    <property type="entry name" value="MFS"/>
    <property type="match status" value="1"/>
</dbReference>
<gene>
    <name evidence="7" type="ORF">SAMN05445060_3980</name>
</gene>
<feature type="transmembrane region" description="Helical" evidence="5">
    <location>
        <begin position="262"/>
        <end position="284"/>
    </location>
</feature>
<evidence type="ECO:0000259" key="6">
    <source>
        <dbReference type="PROSITE" id="PS50850"/>
    </source>
</evidence>
<proteinExistence type="predicted"/>
<evidence type="ECO:0000256" key="5">
    <source>
        <dbReference type="SAM" id="Phobius"/>
    </source>
</evidence>
<dbReference type="GO" id="GO:0005886">
    <property type="term" value="C:plasma membrane"/>
    <property type="evidence" value="ECO:0007669"/>
    <property type="project" value="UniProtKB-SubCell"/>
</dbReference>
<dbReference type="RefSeq" id="WP_076482770.1">
    <property type="nucleotide sequence ID" value="NZ_FTNT01000015.1"/>
</dbReference>
<keyword evidence="4 5" id="KW-0472">Membrane</keyword>
<dbReference type="CDD" id="cd06174">
    <property type="entry name" value="MFS"/>
    <property type="match status" value="1"/>
</dbReference>
<dbReference type="STRING" id="1344003.SAMN05445060_3980"/>
<comment type="subcellular location">
    <subcellularLocation>
        <location evidence="1">Cell membrane</location>
        <topology evidence="1">Multi-pass membrane protein</topology>
    </subcellularLocation>
</comment>
<evidence type="ECO:0000313" key="7">
    <source>
        <dbReference type="EMBL" id="SIS22579.1"/>
    </source>
</evidence>
<dbReference type="Proteomes" id="UP000186218">
    <property type="component" value="Unassembled WGS sequence"/>
</dbReference>
<feature type="transmembrane region" description="Helical" evidence="5">
    <location>
        <begin position="91"/>
        <end position="110"/>
    </location>
</feature>
<protein>
    <submittedName>
        <fullName evidence="7">Major Facilitator Superfamily protein</fullName>
    </submittedName>
</protein>
<feature type="transmembrane region" description="Helical" evidence="5">
    <location>
        <begin position="224"/>
        <end position="250"/>
    </location>
</feature>
<dbReference type="GO" id="GO:0022857">
    <property type="term" value="F:transmembrane transporter activity"/>
    <property type="evidence" value="ECO:0007669"/>
    <property type="project" value="InterPro"/>
</dbReference>
<keyword evidence="3 5" id="KW-1133">Transmembrane helix</keyword>
<dbReference type="Pfam" id="PF07690">
    <property type="entry name" value="MFS_1"/>
    <property type="match status" value="2"/>
</dbReference>
<feature type="transmembrane region" description="Helical" evidence="5">
    <location>
        <begin position="381"/>
        <end position="402"/>
    </location>
</feature>
<dbReference type="SUPFAM" id="SSF103473">
    <property type="entry name" value="MFS general substrate transporter"/>
    <property type="match status" value="1"/>
</dbReference>
<keyword evidence="2 5" id="KW-0812">Transmembrane</keyword>
<dbReference type="OrthoDB" id="7584869at2"/>
<feature type="transmembrane region" description="Helical" evidence="5">
    <location>
        <begin position="116"/>
        <end position="137"/>
    </location>
</feature>
<evidence type="ECO:0000256" key="4">
    <source>
        <dbReference type="ARBA" id="ARBA00023136"/>
    </source>
</evidence>
<accession>A0A1N7HCG0</accession>
<evidence type="ECO:0000313" key="8">
    <source>
        <dbReference type="Proteomes" id="UP000186218"/>
    </source>
</evidence>
<feature type="transmembrane region" description="Helical" evidence="5">
    <location>
        <begin position="291"/>
        <end position="310"/>
    </location>
</feature>
<name>A0A1N7HCG0_9NOCA</name>
<reference evidence="7 8" key="1">
    <citation type="submission" date="2017-01" db="EMBL/GenBank/DDBJ databases">
        <authorList>
            <person name="Mah S.A."/>
            <person name="Swanson W.J."/>
            <person name="Moy G.W."/>
            <person name="Vacquier V.D."/>
        </authorList>
    </citation>
    <scope>NUCLEOTIDE SEQUENCE [LARGE SCALE GENOMIC DNA]</scope>
    <source>
        <strain evidence="7 8">CPCC 203464</strain>
    </source>
</reference>
<feature type="transmembrane region" description="Helical" evidence="5">
    <location>
        <begin position="177"/>
        <end position="197"/>
    </location>
</feature>
<feature type="transmembrane region" description="Helical" evidence="5">
    <location>
        <begin position="15"/>
        <end position="37"/>
    </location>
</feature>
<dbReference type="InterPro" id="IPR020846">
    <property type="entry name" value="MFS_dom"/>
</dbReference>
<feature type="transmembrane region" description="Helical" evidence="5">
    <location>
        <begin position="149"/>
        <end position="171"/>
    </location>
</feature>
<evidence type="ECO:0000256" key="1">
    <source>
        <dbReference type="ARBA" id="ARBA00004651"/>
    </source>
</evidence>
<dbReference type="AlphaFoldDB" id="A0A1N7HCG0"/>
<dbReference type="Gene3D" id="1.20.1250.20">
    <property type="entry name" value="MFS general substrate transporter like domains"/>
    <property type="match status" value="2"/>
</dbReference>
<dbReference type="PANTHER" id="PTHR23528">
    <property type="match status" value="1"/>
</dbReference>
<feature type="domain" description="Major facilitator superfamily (MFS) profile" evidence="6">
    <location>
        <begin position="179"/>
        <end position="420"/>
    </location>
</feature>
<sequence>MNSTDHVGMSRRRWISIYTLIWTVVWATQLIPVQLLVPLQLNTSDAADRWVAGVVHTGLVLLVGGISTLLVGPAAGWISDRLPGGHRRRPVAFAGTLFTAVGLLGLAFVSSPIPVAIAWVVASAGFGTLSGALLALIADQLTRGERGAASAAVSVAQAVGLIVGMGVIVTLDLGVRGGYLVLAVASVVVVGTCAAVLPDPAPPVVAGSGTGVRGDMSSLRDAPFLWFLGSRLTINLGNALAVSLLLFFLMHGLRVADAERTLLLLTVVYVVAAIVTSAVTGIATDRGSRRVPYVVTSAVVQALAAVLIVTGPTVPVTVVGGVLAGVGYGMYSTAGLALGTDLLPFPDAHGRDLAIVNAVQTAPQLGGPMVGALLVSATGDFTALFVASAALSTLGAALTLPLRRGETRRRHGQSPSTLRR</sequence>
<evidence type="ECO:0000256" key="3">
    <source>
        <dbReference type="ARBA" id="ARBA00022989"/>
    </source>
</evidence>
<evidence type="ECO:0000256" key="2">
    <source>
        <dbReference type="ARBA" id="ARBA00022692"/>
    </source>
</evidence>
<dbReference type="InterPro" id="IPR036259">
    <property type="entry name" value="MFS_trans_sf"/>
</dbReference>
<dbReference type="PANTHER" id="PTHR23528:SF1">
    <property type="entry name" value="MAJOR FACILITATOR SUPERFAMILY (MFS) PROFILE DOMAIN-CONTAINING PROTEIN"/>
    <property type="match status" value="1"/>
</dbReference>